<dbReference type="RefSeq" id="WP_142086597.1">
    <property type="nucleotide sequence ID" value="NZ_CP035485.1"/>
</dbReference>
<feature type="chain" id="PRO_5039423228" description="DUF3939 domain-containing protein" evidence="1">
    <location>
        <begin position="25"/>
        <end position="242"/>
    </location>
</feature>
<keyword evidence="1" id="KW-0732">Signal</keyword>
<dbReference type="EMBL" id="CP035485">
    <property type="protein sequence ID" value="QDI89940.1"/>
    <property type="molecule type" value="Genomic_DNA"/>
</dbReference>
<feature type="signal peptide" evidence="1">
    <location>
        <begin position="1"/>
        <end position="24"/>
    </location>
</feature>
<evidence type="ECO:0000313" key="3">
    <source>
        <dbReference type="Proteomes" id="UP000319756"/>
    </source>
</evidence>
<accession>A0A514LDM0</accession>
<reference evidence="3" key="1">
    <citation type="submission" date="2019-01" db="EMBL/GenBank/DDBJ databases">
        <title>Genomic analysis of Salicibibacter sp. NKC3-5.</title>
        <authorList>
            <person name="Oh Y.J."/>
        </authorList>
    </citation>
    <scope>NUCLEOTIDE SEQUENCE [LARGE SCALE GENOMIC DNA]</scope>
    <source>
        <strain evidence="3">NKC3-5</strain>
    </source>
</reference>
<dbReference type="PROSITE" id="PS51257">
    <property type="entry name" value="PROKAR_LIPOPROTEIN"/>
    <property type="match status" value="1"/>
</dbReference>
<name>A0A514LDM0_9BACI</name>
<organism evidence="2 3">
    <name type="scientific">Salicibibacter halophilus</name>
    <dbReference type="NCBI Taxonomy" id="2502791"/>
    <lineage>
        <taxon>Bacteria</taxon>
        <taxon>Bacillati</taxon>
        <taxon>Bacillota</taxon>
        <taxon>Bacilli</taxon>
        <taxon>Bacillales</taxon>
        <taxon>Bacillaceae</taxon>
        <taxon>Salicibibacter</taxon>
    </lineage>
</organism>
<keyword evidence="3" id="KW-1185">Reference proteome</keyword>
<dbReference type="KEGG" id="sale:EPH95_01125"/>
<dbReference type="AlphaFoldDB" id="A0A514LDM0"/>
<evidence type="ECO:0008006" key="4">
    <source>
        <dbReference type="Google" id="ProtNLM"/>
    </source>
</evidence>
<evidence type="ECO:0000256" key="1">
    <source>
        <dbReference type="SAM" id="SignalP"/>
    </source>
</evidence>
<gene>
    <name evidence="2" type="ORF">EPH95_01125</name>
</gene>
<protein>
    <recommendedName>
        <fullName evidence="4">DUF3939 domain-containing protein</fullName>
    </recommendedName>
</protein>
<evidence type="ECO:0000313" key="2">
    <source>
        <dbReference type="EMBL" id="QDI89940.1"/>
    </source>
</evidence>
<dbReference type="OrthoDB" id="2449131at2"/>
<dbReference type="Proteomes" id="UP000319756">
    <property type="component" value="Chromosome"/>
</dbReference>
<proteinExistence type="predicted"/>
<sequence>MLRQLKQFVVFAMGLLFVSGCFYPQDTGSDDHRGHPHAEQLQSVQIAVDEYQSAHGVPPIDDFEADTNLYERYQVDFQSLIPGYMQEPPASSYENGGNYLYTLIDVEEDPEVRVIDAVNLQEAREFERDIREYERANGFPPIEDMVGPGVFSLDYERLGYDEQPTVESPYFATNLPLYLDENGEVIIDYSSDLNRILQEGDPEIEDEDDIRSILTDEFPVAPVSSRPYTIENGEPAFADKRD</sequence>